<dbReference type="SMART" id="SM00485">
    <property type="entry name" value="XPGN"/>
    <property type="match status" value="1"/>
</dbReference>
<dbReference type="InterPro" id="IPR006086">
    <property type="entry name" value="XPG-I_dom"/>
</dbReference>
<dbReference type="GO" id="GO:0017108">
    <property type="term" value="F:5'-flap endonuclease activity"/>
    <property type="evidence" value="ECO:0007669"/>
    <property type="project" value="TreeGrafter"/>
</dbReference>
<accession>A0AAY4EE65</accession>
<dbReference type="SMART" id="SM00484">
    <property type="entry name" value="XPGI"/>
    <property type="match status" value="1"/>
</dbReference>
<reference evidence="3 4" key="1">
    <citation type="submission" date="2020-06" db="EMBL/GenBank/DDBJ databases">
        <authorList>
            <consortium name="Wellcome Sanger Institute Data Sharing"/>
        </authorList>
    </citation>
    <scope>NUCLEOTIDE SEQUENCE [LARGE SCALE GENOMIC DNA]</scope>
</reference>
<dbReference type="Gene3D" id="3.40.50.1010">
    <property type="entry name" value="5'-nuclease"/>
    <property type="match status" value="2"/>
</dbReference>
<keyword evidence="4" id="KW-1185">Reference proteome</keyword>
<sequence>MGVTELWSILGPVRESVPLYSLTGKTLAVDLSLWVCEAQNVQAMMCKVIRPHLRNLFFRVSCLTLMGVKLVFVMEGEAPKIKAETMSKRTDMRFGGFQKRCAEMLDCLGIPWVTAAGEAEAMCAFLDLHGFVDGCITNDGDAFLYGAQTVYRNFNMNTKDPQVDCYKMARVENELHLNREMLVGWGILLGCDYIPKVSFCVYR</sequence>
<dbReference type="PANTHER" id="PTHR11081:SF70">
    <property type="entry name" value="FLAP ENDONUCLEASE GEN HOMOLOG 1"/>
    <property type="match status" value="1"/>
</dbReference>
<dbReference type="InterPro" id="IPR029060">
    <property type="entry name" value="PIN-like_dom_sf"/>
</dbReference>
<dbReference type="InterPro" id="IPR006084">
    <property type="entry name" value="XPG/Rad2"/>
</dbReference>
<dbReference type="InterPro" id="IPR006085">
    <property type="entry name" value="XPG_DNA_repair_N"/>
</dbReference>
<evidence type="ECO:0000313" key="4">
    <source>
        <dbReference type="Proteomes" id="UP000694580"/>
    </source>
</evidence>
<evidence type="ECO:0000259" key="2">
    <source>
        <dbReference type="SMART" id="SM00485"/>
    </source>
</evidence>
<organism evidence="3 4">
    <name type="scientific">Denticeps clupeoides</name>
    <name type="common">denticle herring</name>
    <dbReference type="NCBI Taxonomy" id="299321"/>
    <lineage>
        <taxon>Eukaryota</taxon>
        <taxon>Metazoa</taxon>
        <taxon>Chordata</taxon>
        <taxon>Craniata</taxon>
        <taxon>Vertebrata</taxon>
        <taxon>Euteleostomi</taxon>
        <taxon>Actinopterygii</taxon>
        <taxon>Neopterygii</taxon>
        <taxon>Teleostei</taxon>
        <taxon>Clupei</taxon>
        <taxon>Clupeiformes</taxon>
        <taxon>Denticipitoidei</taxon>
        <taxon>Denticipitidae</taxon>
        <taxon>Denticeps</taxon>
    </lineage>
</organism>
<dbReference type="GO" id="GO:0000400">
    <property type="term" value="F:four-way junction DNA binding"/>
    <property type="evidence" value="ECO:0007669"/>
    <property type="project" value="TreeGrafter"/>
</dbReference>
<dbReference type="PRINTS" id="PR00853">
    <property type="entry name" value="XPGRADSUPER"/>
</dbReference>
<feature type="domain" description="XPG-I" evidence="1">
    <location>
        <begin position="106"/>
        <end position="177"/>
    </location>
</feature>
<reference evidence="3" key="2">
    <citation type="submission" date="2025-08" db="UniProtKB">
        <authorList>
            <consortium name="Ensembl"/>
        </authorList>
    </citation>
    <scope>IDENTIFICATION</scope>
</reference>
<feature type="domain" description="XPG N-terminal" evidence="2">
    <location>
        <begin position="1"/>
        <end position="96"/>
    </location>
</feature>
<reference evidence="3" key="3">
    <citation type="submission" date="2025-09" db="UniProtKB">
        <authorList>
            <consortium name="Ensembl"/>
        </authorList>
    </citation>
    <scope>IDENTIFICATION</scope>
</reference>
<dbReference type="Pfam" id="PF00752">
    <property type="entry name" value="XPG_N"/>
    <property type="match status" value="1"/>
</dbReference>
<dbReference type="PANTHER" id="PTHR11081">
    <property type="entry name" value="FLAP ENDONUCLEASE FAMILY MEMBER"/>
    <property type="match status" value="1"/>
</dbReference>
<name>A0AAY4EE65_9TELE</name>
<proteinExistence type="predicted"/>
<dbReference type="CDD" id="cd09869">
    <property type="entry name" value="PIN_GEN1"/>
    <property type="match status" value="1"/>
</dbReference>
<dbReference type="SUPFAM" id="SSF88723">
    <property type="entry name" value="PIN domain-like"/>
    <property type="match status" value="1"/>
</dbReference>
<dbReference type="AlphaFoldDB" id="A0AAY4EE65"/>
<dbReference type="GeneTree" id="ENSGT00940000159266"/>
<dbReference type="FunFam" id="3.40.50.1010:FF:000024">
    <property type="entry name" value="flap endonuclease GEN homolog 1"/>
    <property type="match status" value="1"/>
</dbReference>
<evidence type="ECO:0000313" key="3">
    <source>
        <dbReference type="Ensembl" id="ENSDCDP00010055818.1"/>
    </source>
</evidence>
<dbReference type="Proteomes" id="UP000694580">
    <property type="component" value="Chromosome 14"/>
</dbReference>
<dbReference type="Ensembl" id="ENSDCDT00010066423.1">
    <property type="protein sequence ID" value="ENSDCDP00010055818.1"/>
    <property type="gene ID" value="ENSDCDG00010031936.1"/>
</dbReference>
<evidence type="ECO:0000259" key="1">
    <source>
        <dbReference type="SMART" id="SM00484"/>
    </source>
</evidence>
<protein>
    <submittedName>
        <fullName evidence="3">Uncharacterized protein</fullName>
    </submittedName>
</protein>
<dbReference type="Pfam" id="PF00867">
    <property type="entry name" value="XPG_I"/>
    <property type="match status" value="1"/>
</dbReference>